<reference evidence="2" key="1">
    <citation type="journal article" date="2020" name="New Phytol.">
        <title>Comparative genomics reveals dynamic genome evolution in host specialist ectomycorrhizal fungi.</title>
        <authorList>
            <person name="Lofgren L.A."/>
            <person name="Nguyen N.H."/>
            <person name="Vilgalys R."/>
            <person name="Ruytinx J."/>
            <person name="Liao H.L."/>
            <person name="Branco S."/>
            <person name="Kuo A."/>
            <person name="LaButti K."/>
            <person name="Lipzen A."/>
            <person name="Andreopoulos W."/>
            <person name="Pangilinan J."/>
            <person name="Riley R."/>
            <person name="Hundley H."/>
            <person name="Na H."/>
            <person name="Barry K."/>
            <person name="Grigoriev I.V."/>
            <person name="Stajich J.E."/>
            <person name="Kennedy P.G."/>
        </authorList>
    </citation>
    <scope>NUCLEOTIDE SEQUENCE</scope>
    <source>
        <strain evidence="2">S12</strain>
    </source>
</reference>
<dbReference type="EMBL" id="JABBWE010000073">
    <property type="protein sequence ID" value="KAG1787943.1"/>
    <property type="molecule type" value="Genomic_DNA"/>
</dbReference>
<accession>A0A9P7DCM7</accession>
<organism evidence="2 3">
    <name type="scientific">Suillus plorans</name>
    <dbReference type="NCBI Taxonomy" id="116603"/>
    <lineage>
        <taxon>Eukaryota</taxon>
        <taxon>Fungi</taxon>
        <taxon>Dikarya</taxon>
        <taxon>Basidiomycota</taxon>
        <taxon>Agaricomycotina</taxon>
        <taxon>Agaricomycetes</taxon>
        <taxon>Agaricomycetidae</taxon>
        <taxon>Boletales</taxon>
        <taxon>Suillineae</taxon>
        <taxon>Suillaceae</taxon>
        <taxon>Suillus</taxon>
    </lineage>
</organism>
<evidence type="ECO:0000313" key="3">
    <source>
        <dbReference type="Proteomes" id="UP000719766"/>
    </source>
</evidence>
<dbReference type="Proteomes" id="UP000719766">
    <property type="component" value="Unassembled WGS sequence"/>
</dbReference>
<name>A0A9P7DCM7_9AGAM</name>
<feature type="region of interest" description="Disordered" evidence="1">
    <location>
        <begin position="39"/>
        <end position="66"/>
    </location>
</feature>
<gene>
    <name evidence="2" type="ORF">HD556DRAFT_1312371</name>
</gene>
<evidence type="ECO:0000313" key="2">
    <source>
        <dbReference type="EMBL" id="KAG1787943.1"/>
    </source>
</evidence>
<proteinExistence type="predicted"/>
<sequence>MAPPTKYKTAAAKLEAMRAKRTRYYARCREMILAKRRERYHANKNHQGDGDSSNDERTDDHSDDHHESLETLADCIAVVKYAKDDFMQHVRSPQTFTLGVFAEYTKSIPDAPGGHGDREILKRAMSSIEDFLERATRGQDGILQLCGVCDEWRAADQVCRSMRDTIAMMEDIYCHALSDGDAELAVVHLLNGFLYQNYEF</sequence>
<evidence type="ECO:0000256" key="1">
    <source>
        <dbReference type="SAM" id="MobiDB-lite"/>
    </source>
</evidence>
<comment type="caution">
    <text evidence="2">The sequence shown here is derived from an EMBL/GenBank/DDBJ whole genome shotgun (WGS) entry which is preliminary data.</text>
</comment>
<dbReference type="GeneID" id="64594409"/>
<keyword evidence="3" id="KW-1185">Reference proteome</keyword>
<dbReference type="AlphaFoldDB" id="A0A9P7DCM7"/>
<dbReference type="OrthoDB" id="2671598at2759"/>
<protein>
    <submittedName>
        <fullName evidence="2">Uncharacterized protein</fullName>
    </submittedName>
</protein>
<feature type="compositionally biased region" description="Basic and acidic residues" evidence="1">
    <location>
        <begin position="46"/>
        <end position="66"/>
    </location>
</feature>
<dbReference type="RefSeq" id="XP_041155237.1">
    <property type="nucleotide sequence ID" value="XM_041300645.1"/>
</dbReference>